<comment type="similarity">
    <text evidence="3">Belongs to the Nudix hydrolase family. NudK subfamily.</text>
</comment>
<dbReference type="Proteomes" id="UP000235387">
    <property type="component" value="Unassembled WGS sequence"/>
</dbReference>
<dbReference type="InterPro" id="IPR015797">
    <property type="entry name" value="NUDIX_hydrolase-like_dom_sf"/>
</dbReference>
<sequence>MTCLNRVCERAKKGCTVIKQLDSKIVYQNKWMSVREDRVLRPSGAEGIYGVVDKPDCAAIIAIDNGFIHLVQQYRYTVQERCWEIPQGAWESSPDADHLDLAKGELREETGLDAASMTYLGAQFIAYGFLNQTCHVYLATSLTQKENQLDSEEEDLITRAFPVDEFERMIIDNDIKDCVTISAYGLAKLKGLV</sequence>
<accession>A0A2N7LB39</accession>
<dbReference type="SUPFAM" id="SSF55811">
    <property type="entry name" value="Nudix"/>
    <property type="match status" value="1"/>
</dbReference>
<dbReference type="GO" id="GO:0006753">
    <property type="term" value="P:nucleoside phosphate metabolic process"/>
    <property type="evidence" value="ECO:0007669"/>
    <property type="project" value="TreeGrafter"/>
</dbReference>
<evidence type="ECO:0000256" key="1">
    <source>
        <dbReference type="ARBA" id="ARBA00000847"/>
    </source>
</evidence>
<evidence type="ECO:0000259" key="8">
    <source>
        <dbReference type="PROSITE" id="PS51462"/>
    </source>
</evidence>
<evidence type="ECO:0000256" key="5">
    <source>
        <dbReference type="ARBA" id="ARBA00022801"/>
    </source>
</evidence>
<dbReference type="RefSeq" id="WP_102316916.1">
    <property type="nucleotide sequence ID" value="NZ_MCYQ01000012.1"/>
</dbReference>
<comment type="caution">
    <text evidence="9">The sequence shown here is derived from an EMBL/GenBank/DDBJ whole genome shotgun (WGS) entry which is preliminary data.</text>
</comment>
<dbReference type="Gene3D" id="3.90.79.10">
    <property type="entry name" value="Nucleoside Triphosphate Pyrophosphohydrolase"/>
    <property type="match status" value="1"/>
</dbReference>
<evidence type="ECO:0000256" key="4">
    <source>
        <dbReference type="ARBA" id="ARBA00016377"/>
    </source>
</evidence>
<reference evidence="10" key="1">
    <citation type="submission" date="2016-07" db="EMBL/GenBank/DDBJ databases">
        <title>Nontailed viruses are major unrecognized killers of bacteria in the ocean.</title>
        <authorList>
            <person name="Kauffman K."/>
            <person name="Hussain F."/>
            <person name="Yang J."/>
            <person name="Arevalo P."/>
            <person name="Brown J."/>
            <person name="Cutler M."/>
            <person name="Kelly L."/>
            <person name="Polz M.F."/>
        </authorList>
    </citation>
    <scope>NUCLEOTIDE SEQUENCE [LARGE SCALE GENOMIC DNA]</scope>
    <source>
        <strain evidence="10">10N.261.45.A10</strain>
    </source>
</reference>
<organism evidence="9 10">
    <name type="scientific">Enterovibrio norvegicus</name>
    <dbReference type="NCBI Taxonomy" id="188144"/>
    <lineage>
        <taxon>Bacteria</taxon>
        <taxon>Pseudomonadati</taxon>
        <taxon>Pseudomonadota</taxon>
        <taxon>Gammaproteobacteria</taxon>
        <taxon>Vibrionales</taxon>
        <taxon>Vibrionaceae</taxon>
        <taxon>Enterovibrio</taxon>
    </lineage>
</organism>
<name>A0A2N7LB39_9GAMM</name>
<evidence type="ECO:0000256" key="6">
    <source>
        <dbReference type="ARBA" id="ARBA00032162"/>
    </source>
</evidence>
<dbReference type="GO" id="GO:0019693">
    <property type="term" value="P:ribose phosphate metabolic process"/>
    <property type="evidence" value="ECO:0007669"/>
    <property type="project" value="TreeGrafter"/>
</dbReference>
<keyword evidence="5" id="KW-0378">Hydrolase</keyword>
<dbReference type="PANTHER" id="PTHR11839">
    <property type="entry name" value="UDP/ADP-SUGAR PYROPHOSPHATASE"/>
    <property type="match status" value="1"/>
</dbReference>
<dbReference type="AlphaFoldDB" id="A0A2N7LB39"/>
<comment type="cofactor">
    <cofactor evidence="2">
        <name>Mg(2+)</name>
        <dbReference type="ChEBI" id="CHEBI:18420"/>
    </cofactor>
</comment>
<proteinExistence type="inferred from homology"/>
<gene>
    <name evidence="9" type="ORF">BCT23_15230</name>
</gene>
<evidence type="ECO:0000256" key="7">
    <source>
        <dbReference type="ARBA" id="ARBA00032272"/>
    </source>
</evidence>
<dbReference type="GO" id="GO:0005829">
    <property type="term" value="C:cytosol"/>
    <property type="evidence" value="ECO:0007669"/>
    <property type="project" value="TreeGrafter"/>
</dbReference>
<dbReference type="PROSITE" id="PS51462">
    <property type="entry name" value="NUDIX"/>
    <property type="match status" value="1"/>
</dbReference>
<dbReference type="EMBL" id="MDAL01000018">
    <property type="protein sequence ID" value="PMN92338.1"/>
    <property type="molecule type" value="Genomic_DNA"/>
</dbReference>
<evidence type="ECO:0000313" key="10">
    <source>
        <dbReference type="Proteomes" id="UP000235387"/>
    </source>
</evidence>
<dbReference type="InterPro" id="IPR000086">
    <property type="entry name" value="NUDIX_hydrolase_dom"/>
</dbReference>
<dbReference type="Pfam" id="PF00293">
    <property type="entry name" value="NUDIX"/>
    <property type="match status" value="1"/>
</dbReference>
<comment type="catalytic activity">
    <reaction evidence="1">
        <text>GDP-alpha-D-mannose + H2O = alpha-D-mannose 1-phosphate + GMP + 2 H(+)</text>
        <dbReference type="Rhea" id="RHEA:27978"/>
        <dbReference type="ChEBI" id="CHEBI:15377"/>
        <dbReference type="ChEBI" id="CHEBI:15378"/>
        <dbReference type="ChEBI" id="CHEBI:57527"/>
        <dbReference type="ChEBI" id="CHEBI:58115"/>
        <dbReference type="ChEBI" id="CHEBI:58409"/>
    </reaction>
</comment>
<protein>
    <recommendedName>
        <fullName evidence="4">GDP-mannose pyrophosphatase</fullName>
    </recommendedName>
    <alternativeName>
        <fullName evidence="6">GDP-mannose hydrolase</fullName>
    </alternativeName>
    <alternativeName>
        <fullName evidence="7">GDPMK</fullName>
    </alternativeName>
</protein>
<evidence type="ECO:0000256" key="3">
    <source>
        <dbReference type="ARBA" id="ARBA00007275"/>
    </source>
</evidence>
<feature type="domain" description="Nudix hydrolase" evidence="8">
    <location>
        <begin position="53"/>
        <end position="183"/>
    </location>
</feature>
<evidence type="ECO:0000256" key="2">
    <source>
        <dbReference type="ARBA" id="ARBA00001946"/>
    </source>
</evidence>
<evidence type="ECO:0000313" key="9">
    <source>
        <dbReference type="EMBL" id="PMN92338.1"/>
    </source>
</evidence>
<dbReference type="PANTHER" id="PTHR11839:SF18">
    <property type="entry name" value="NUDIX HYDROLASE DOMAIN-CONTAINING PROTEIN"/>
    <property type="match status" value="1"/>
</dbReference>
<dbReference type="GO" id="GO:0016787">
    <property type="term" value="F:hydrolase activity"/>
    <property type="evidence" value="ECO:0007669"/>
    <property type="project" value="UniProtKB-KW"/>
</dbReference>
<dbReference type="STRING" id="1190603.A1OO_15790"/>
<dbReference type="CDD" id="cd24161">
    <property type="entry name" value="NUDIX_ADPRase_Ndx2"/>
    <property type="match status" value="1"/>
</dbReference>